<dbReference type="Gene3D" id="3.40.630.10">
    <property type="entry name" value="Zn peptidases"/>
    <property type="match status" value="1"/>
</dbReference>
<dbReference type="GO" id="GO:0046872">
    <property type="term" value="F:metal ion binding"/>
    <property type="evidence" value="ECO:0007669"/>
    <property type="project" value="UniProtKB-KW"/>
</dbReference>
<dbReference type="Pfam" id="PF07687">
    <property type="entry name" value="M20_dimer"/>
    <property type="match status" value="1"/>
</dbReference>
<organism evidence="8 9">
    <name type="scientific">Domibacillus enclensis</name>
    <dbReference type="NCBI Taxonomy" id="1017273"/>
    <lineage>
        <taxon>Bacteria</taxon>
        <taxon>Bacillati</taxon>
        <taxon>Bacillota</taxon>
        <taxon>Bacilli</taxon>
        <taxon>Bacillales</taxon>
        <taxon>Bacillaceae</taxon>
        <taxon>Domibacillus</taxon>
    </lineage>
</organism>
<dbReference type="Pfam" id="PF01546">
    <property type="entry name" value="Peptidase_M20"/>
    <property type="match status" value="1"/>
</dbReference>
<keyword evidence="10" id="KW-1185">Reference proteome</keyword>
<dbReference type="InterPro" id="IPR017150">
    <property type="entry name" value="Pept_M20_glutamate_carboxypep"/>
</dbReference>
<dbReference type="PANTHER" id="PTHR43808">
    <property type="entry name" value="ACETYLORNITHINE DEACETYLASE"/>
    <property type="match status" value="1"/>
</dbReference>
<dbReference type="InterPro" id="IPR050072">
    <property type="entry name" value="Peptidase_M20A"/>
</dbReference>
<keyword evidence="8" id="KW-0121">Carboxypeptidase</keyword>
<dbReference type="AlphaFoldDB" id="A0A1N6NBB8"/>
<gene>
    <name evidence="7" type="ORF">B1B05_00440</name>
    <name evidence="8" type="ORF">SAMN05443094_10188</name>
</gene>
<dbReference type="SUPFAM" id="SSF55031">
    <property type="entry name" value="Bacterial exopeptidase dimerisation domain"/>
    <property type="match status" value="1"/>
</dbReference>
<dbReference type="EMBL" id="MWSK01000001">
    <property type="protein sequence ID" value="OXS79990.1"/>
    <property type="molecule type" value="Genomic_DNA"/>
</dbReference>
<comment type="cofactor">
    <cofactor evidence="1">
        <name>Zn(2+)</name>
        <dbReference type="ChEBI" id="CHEBI:29105"/>
    </cofactor>
</comment>
<feature type="domain" description="Peptidase M20 dimerisation" evidence="6">
    <location>
        <begin position="178"/>
        <end position="278"/>
    </location>
</feature>
<dbReference type="Gene3D" id="3.30.70.360">
    <property type="match status" value="1"/>
</dbReference>
<dbReference type="PANTHER" id="PTHR43808:SF9">
    <property type="entry name" value="BLL0789 PROTEIN"/>
    <property type="match status" value="1"/>
</dbReference>
<protein>
    <submittedName>
        <fullName evidence="7 8">Carboxypeptidase</fullName>
    </submittedName>
</protein>
<keyword evidence="8" id="KW-0645">Protease</keyword>
<dbReference type="InterPro" id="IPR011650">
    <property type="entry name" value="Peptidase_M20_dimer"/>
</dbReference>
<dbReference type="EMBL" id="FTLX01000001">
    <property type="protein sequence ID" value="SIP89336.1"/>
    <property type="molecule type" value="Genomic_DNA"/>
</dbReference>
<evidence type="ECO:0000313" key="7">
    <source>
        <dbReference type="EMBL" id="OXS79990.1"/>
    </source>
</evidence>
<reference evidence="8 9" key="1">
    <citation type="submission" date="2017-01" db="EMBL/GenBank/DDBJ databases">
        <authorList>
            <person name="Mah S.A."/>
            <person name="Swanson W.J."/>
            <person name="Moy G.W."/>
            <person name="Vacquier V.D."/>
        </authorList>
    </citation>
    <scope>NUCLEOTIDE SEQUENCE [LARGE SCALE GENOMIC DNA]</scope>
    <source>
        <strain evidence="8 9">NIO-1016</strain>
    </source>
</reference>
<dbReference type="InterPro" id="IPR036264">
    <property type="entry name" value="Bact_exopeptidase_dim_dom"/>
</dbReference>
<feature type="active site" evidence="5">
    <location>
        <position position="81"/>
    </location>
</feature>
<keyword evidence="2" id="KW-0479">Metal-binding</keyword>
<dbReference type="GO" id="GO:0004180">
    <property type="term" value="F:carboxypeptidase activity"/>
    <property type="evidence" value="ECO:0007669"/>
    <property type="project" value="UniProtKB-KW"/>
</dbReference>
<feature type="active site" description="Proton acceptor" evidence="5">
    <location>
        <position position="142"/>
    </location>
</feature>
<keyword evidence="4" id="KW-0862">Zinc</keyword>
<dbReference type="PROSITE" id="PS00758">
    <property type="entry name" value="ARGE_DAPE_CPG2_1"/>
    <property type="match status" value="1"/>
</dbReference>
<accession>A0A1N6NBB8</accession>
<dbReference type="InterPro" id="IPR002933">
    <property type="entry name" value="Peptidase_M20"/>
</dbReference>
<dbReference type="CDD" id="cd03885">
    <property type="entry name" value="M20_CPDG2"/>
    <property type="match status" value="1"/>
</dbReference>
<evidence type="ECO:0000313" key="8">
    <source>
        <dbReference type="EMBL" id="SIP89336.1"/>
    </source>
</evidence>
<dbReference type="STRING" id="1017273.SAMN05443094_10188"/>
<sequence length="383" mass="41694">MITYLKKEKNDMIELLELLVNTDSNSYDKKGVDKIGAILQSKFEELGMNVSLHREKEYGNHLSITSAHAKHPEILIIAHMDTVFPDGESENRPFEIIGDKMYGPGVNDEKASHVQVFYAMKALKESGSSAFHNVQILFNSDEEIGSPSSKSIIKEAAEGKKYSLVVECGRPNEGVVTSRKGVGRFTMSVSGKSAHAGVEPEIGRSAIEEIAHKIIKLQQLNDHKNGLSVNVGLIEGGTSANTVSPEAKAVIDVRVKSKEQADDVVKDIYHIAEEDDVHGTDTEVNGRIARPPMEETEESKALLKEVKETGKQVGLDIHGESTGGASDASFTAAEGIPTIDGMGPIGEFSHSETDEYTVIDSLVERTALLAKTIERLSHKQTEE</sequence>
<dbReference type="SUPFAM" id="SSF53187">
    <property type="entry name" value="Zn-dependent exopeptidases"/>
    <property type="match status" value="1"/>
</dbReference>
<dbReference type="RefSeq" id="WP_082084625.1">
    <property type="nucleotide sequence ID" value="NZ_FTLX01000001.1"/>
</dbReference>
<evidence type="ECO:0000256" key="3">
    <source>
        <dbReference type="ARBA" id="ARBA00022801"/>
    </source>
</evidence>
<evidence type="ECO:0000256" key="4">
    <source>
        <dbReference type="ARBA" id="ARBA00022833"/>
    </source>
</evidence>
<evidence type="ECO:0000259" key="6">
    <source>
        <dbReference type="Pfam" id="PF07687"/>
    </source>
</evidence>
<evidence type="ECO:0000313" key="10">
    <source>
        <dbReference type="Proteomes" id="UP000215545"/>
    </source>
</evidence>
<reference evidence="7" key="3">
    <citation type="submission" date="2017-03" db="EMBL/GenBank/DDBJ databases">
        <authorList>
            <person name="Dastager S.G."/>
            <person name="Neurgaonkar P.S."/>
            <person name="Dharne M.S."/>
        </authorList>
    </citation>
    <scope>NUCLEOTIDE SEQUENCE</scope>
    <source>
        <strain evidence="7">DSM 25145</strain>
    </source>
</reference>
<name>A0A1N6NBB8_9BACI</name>
<dbReference type="InterPro" id="IPR001261">
    <property type="entry name" value="ArgE/DapE_CS"/>
</dbReference>
<evidence type="ECO:0000256" key="1">
    <source>
        <dbReference type="ARBA" id="ARBA00001947"/>
    </source>
</evidence>
<dbReference type="OrthoDB" id="9783294at2"/>
<dbReference type="Proteomes" id="UP000186385">
    <property type="component" value="Unassembled WGS sequence"/>
</dbReference>
<evidence type="ECO:0000256" key="2">
    <source>
        <dbReference type="ARBA" id="ARBA00022723"/>
    </source>
</evidence>
<proteinExistence type="predicted"/>
<evidence type="ECO:0000256" key="5">
    <source>
        <dbReference type="PIRSR" id="PIRSR037238-1"/>
    </source>
</evidence>
<keyword evidence="3" id="KW-0378">Hydrolase</keyword>
<evidence type="ECO:0000313" key="9">
    <source>
        <dbReference type="Proteomes" id="UP000186385"/>
    </source>
</evidence>
<dbReference type="Proteomes" id="UP000215545">
    <property type="component" value="Unassembled WGS sequence"/>
</dbReference>
<reference evidence="10" key="2">
    <citation type="submission" date="2017-03" db="EMBL/GenBank/DDBJ databases">
        <title>Bacillus sp. V-88(T) DSM27956, whole genome shotgun sequencing project.</title>
        <authorList>
            <person name="Dastager S.G."/>
            <person name="Neurgaonkar P.S."/>
            <person name="Dharne M.S."/>
        </authorList>
    </citation>
    <scope>NUCLEOTIDE SEQUENCE [LARGE SCALE GENOMIC DNA]</scope>
    <source>
        <strain evidence="10">DSM 25145</strain>
    </source>
</reference>
<dbReference type="PIRSF" id="PIRSF037238">
    <property type="entry name" value="Carboxypeptidase_G2"/>
    <property type="match status" value="1"/>
</dbReference>